<organism evidence="2 3">
    <name type="scientific">Gordonia humi</name>
    <dbReference type="NCBI Taxonomy" id="686429"/>
    <lineage>
        <taxon>Bacteria</taxon>
        <taxon>Bacillati</taxon>
        <taxon>Actinomycetota</taxon>
        <taxon>Actinomycetes</taxon>
        <taxon>Mycobacteriales</taxon>
        <taxon>Gordoniaceae</taxon>
        <taxon>Gordonia</taxon>
    </lineage>
</organism>
<protein>
    <submittedName>
        <fullName evidence="2">Sugar phosphate isomerase/epimerase</fullName>
    </submittedName>
</protein>
<dbReference type="PANTHER" id="PTHR12110:SF21">
    <property type="entry name" value="XYLOSE ISOMERASE-LIKE TIM BARREL DOMAIN-CONTAINING PROTEIN"/>
    <property type="match status" value="1"/>
</dbReference>
<comment type="caution">
    <text evidence="2">The sequence shown here is derived from an EMBL/GenBank/DDBJ whole genome shotgun (WGS) entry which is preliminary data.</text>
</comment>
<dbReference type="SUPFAM" id="SSF51658">
    <property type="entry name" value="Xylose isomerase-like"/>
    <property type="match status" value="1"/>
</dbReference>
<reference evidence="2 3" key="1">
    <citation type="submission" date="2020-08" db="EMBL/GenBank/DDBJ databases">
        <title>Sequencing the genomes of 1000 actinobacteria strains.</title>
        <authorList>
            <person name="Klenk H.-P."/>
        </authorList>
    </citation>
    <scope>NUCLEOTIDE SEQUENCE [LARGE SCALE GENOMIC DNA]</scope>
    <source>
        <strain evidence="2 3">DSM 45298</strain>
    </source>
</reference>
<dbReference type="GO" id="GO:0016853">
    <property type="term" value="F:isomerase activity"/>
    <property type="evidence" value="ECO:0007669"/>
    <property type="project" value="UniProtKB-KW"/>
</dbReference>
<keyword evidence="3" id="KW-1185">Reference proteome</keyword>
<dbReference type="InterPro" id="IPR050312">
    <property type="entry name" value="IolE/XylAMocC-like"/>
</dbReference>
<name>A0A840EX51_9ACTN</name>
<accession>A0A840EX51</accession>
<evidence type="ECO:0000313" key="3">
    <source>
        <dbReference type="Proteomes" id="UP000551501"/>
    </source>
</evidence>
<dbReference type="Pfam" id="PF01261">
    <property type="entry name" value="AP_endonuc_2"/>
    <property type="match status" value="1"/>
</dbReference>
<dbReference type="PANTHER" id="PTHR12110">
    <property type="entry name" value="HYDROXYPYRUVATE ISOMERASE"/>
    <property type="match status" value="1"/>
</dbReference>
<dbReference type="InterPro" id="IPR013022">
    <property type="entry name" value="Xyl_isomerase-like_TIM-brl"/>
</dbReference>
<dbReference type="RefSeq" id="WP_183370028.1">
    <property type="nucleotide sequence ID" value="NZ_BAABHL010000037.1"/>
</dbReference>
<keyword evidence="2" id="KW-0413">Isomerase</keyword>
<dbReference type="InterPro" id="IPR036237">
    <property type="entry name" value="Xyl_isomerase-like_sf"/>
</dbReference>
<dbReference type="AlphaFoldDB" id="A0A840EX51"/>
<evidence type="ECO:0000259" key="1">
    <source>
        <dbReference type="Pfam" id="PF01261"/>
    </source>
</evidence>
<proteinExistence type="predicted"/>
<dbReference type="Gene3D" id="3.20.20.150">
    <property type="entry name" value="Divalent-metal-dependent TIM barrel enzymes"/>
    <property type="match status" value="1"/>
</dbReference>
<dbReference type="EMBL" id="JACIFP010000001">
    <property type="protein sequence ID" value="MBB4134918.1"/>
    <property type="molecule type" value="Genomic_DNA"/>
</dbReference>
<gene>
    <name evidence="2" type="ORF">BKA16_001470</name>
</gene>
<sequence>MTFDSPTSPPYSAIDSSGFLEAATAVGCTHIGWDTLTIASDITSVAGRARLVESSENLGMTCTDIGVLRVGSGRGRQDAETLADLIGRFDDAPVCNAVIEDPVDDSVVDELKACADLIADAGSYLCLEFMAYGPLPRLDAAMDIVDRVGWERCRLLLDSWHLLHSTDDHASLIALVHSLTPAQIGLVQVADGVGFARSTVDFADRSRLGRRCPGDGDHPLSDMTRAIAAIGFTGPLSAEVLSYGAGRPTPATAASELWKSLGDLTTDAGATAPRAQVRPE</sequence>
<dbReference type="Proteomes" id="UP000551501">
    <property type="component" value="Unassembled WGS sequence"/>
</dbReference>
<feature type="domain" description="Xylose isomerase-like TIM barrel" evidence="1">
    <location>
        <begin position="104"/>
        <end position="258"/>
    </location>
</feature>
<evidence type="ECO:0000313" key="2">
    <source>
        <dbReference type="EMBL" id="MBB4134918.1"/>
    </source>
</evidence>